<comment type="caution">
    <text evidence="1">The sequence shown here is derived from an EMBL/GenBank/DDBJ whole genome shotgun (WGS) entry which is preliminary data.</text>
</comment>
<evidence type="ECO:0000313" key="1">
    <source>
        <dbReference type="EMBL" id="OGD69741.1"/>
    </source>
</evidence>
<dbReference type="Proteomes" id="UP000177390">
    <property type="component" value="Unassembled WGS sequence"/>
</dbReference>
<protein>
    <submittedName>
        <fullName evidence="1">Uncharacterized protein</fullName>
    </submittedName>
</protein>
<reference evidence="1 2" key="1">
    <citation type="journal article" date="2016" name="Nat. Commun.">
        <title>Thousands of microbial genomes shed light on interconnected biogeochemical processes in an aquifer system.</title>
        <authorList>
            <person name="Anantharaman K."/>
            <person name="Brown C.T."/>
            <person name="Hug L.A."/>
            <person name="Sharon I."/>
            <person name="Castelle C.J."/>
            <person name="Probst A.J."/>
            <person name="Thomas B.C."/>
            <person name="Singh A."/>
            <person name="Wilkins M.J."/>
            <person name="Karaoz U."/>
            <person name="Brodie E.L."/>
            <person name="Williams K.H."/>
            <person name="Hubbard S.S."/>
            <person name="Banfield J.F."/>
        </authorList>
    </citation>
    <scope>NUCLEOTIDE SEQUENCE [LARGE SCALE GENOMIC DNA]</scope>
</reference>
<sequence>MTKYKKYFQEMRGANQEAFKQFRKIHDLFATDRVRYQDDFNREGQKIMEIIQEWEKRLCSRMEGGKNSVYSANLSEKFRNEIRSEFPKIDLVGVRLTFAA</sequence>
<evidence type="ECO:0000313" key="2">
    <source>
        <dbReference type="Proteomes" id="UP000177390"/>
    </source>
</evidence>
<gene>
    <name evidence="1" type="ORF">A3D09_01800</name>
</gene>
<name>A0A1F5EQS5_9BACT</name>
<proteinExistence type="predicted"/>
<dbReference type="EMBL" id="MFAH01000075">
    <property type="protein sequence ID" value="OGD69741.1"/>
    <property type="molecule type" value="Genomic_DNA"/>
</dbReference>
<accession>A0A1F5EQS5</accession>
<organism evidence="1 2">
    <name type="scientific">Candidatus Collierbacteria bacterium RIFCSPHIGHO2_02_FULL_49_10</name>
    <dbReference type="NCBI Taxonomy" id="1817723"/>
    <lineage>
        <taxon>Bacteria</taxon>
        <taxon>Candidatus Collieribacteriota</taxon>
    </lineage>
</organism>
<dbReference type="AlphaFoldDB" id="A0A1F5EQS5"/>